<dbReference type="PROSITE" id="PS50011">
    <property type="entry name" value="PROTEIN_KINASE_DOM"/>
    <property type="match status" value="1"/>
</dbReference>
<feature type="compositionally biased region" description="Polar residues" evidence="12">
    <location>
        <begin position="360"/>
        <end position="369"/>
    </location>
</feature>
<dbReference type="OrthoDB" id="248923at2759"/>
<dbReference type="Gene3D" id="3.30.200.20">
    <property type="entry name" value="Phosphorylase Kinase, domain 1"/>
    <property type="match status" value="1"/>
</dbReference>
<evidence type="ECO:0000259" key="15">
    <source>
        <dbReference type="PROSITE" id="PS50108"/>
    </source>
</evidence>
<evidence type="ECO:0000256" key="10">
    <source>
        <dbReference type="ARBA" id="ARBA00048679"/>
    </source>
</evidence>
<feature type="compositionally biased region" description="Low complexity" evidence="12">
    <location>
        <begin position="526"/>
        <end position="538"/>
    </location>
</feature>
<dbReference type="Gene3D" id="1.10.510.10">
    <property type="entry name" value="Transferase(Phosphotransferase) domain 1"/>
    <property type="match status" value="1"/>
</dbReference>
<feature type="domain" description="Protein kinase" evidence="14">
    <location>
        <begin position="663"/>
        <end position="932"/>
    </location>
</feature>
<dbReference type="Gene3D" id="3.90.810.10">
    <property type="entry name" value="CRIB domain"/>
    <property type="match status" value="1"/>
</dbReference>
<evidence type="ECO:0000256" key="6">
    <source>
        <dbReference type="ARBA" id="ARBA00022741"/>
    </source>
</evidence>
<dbReference type="Proteomes" id="UP000324767">
    <property type="component" value="Unassembled WGS sequence"/>
</dbReference>
<feature type="binding site" evidence="11">
    <location>
        <position position="692"/>
    </location>
    <ligand>
        <name>ATP</name>
        <dbReference type="ChEBI" id="CHEBI:30616"/>
    </ligand>
</feature>
<dbReference type="EC" id="2.7.11.1" evidence="2"/>
<dbReference type="PROSITE" id="PS50003">
    <property type="entry name" value="PH_DOMAIN"/>
    <property type="match status" value="1"/>
</dbReference>
<evidence type="ECO:0000256" key="7">
    <source>
        <dbReference type="ARBA" id="ARBA00022777"/>
    </source>
</evidence>
<evidence type="ECO:0000256" key="3">
    <source>
        <dbReference type="ARBA" id="ARBA00022507"/>
    </source>
</evidence>
<dbReference type="Pfam" id="PF00069">
    <property type="entry name" value="Pkinase"/>
    <property type="match status" value="1"/>
</dbReference>
<keyword evidence="5" id="KW-0808">Transferase</keyword>
<proteinExistence type="inferred from homology"/>
<feature type="region of interest" description="Disordered" evidence="12">
    <location>
        <begin position="267"/>
        <end position="300"/>
    </location>
</feature>
<feature type="compositionally biased region" description="Basic and acidic residues" evidence="12">
    <location>
        <begin position="371"/>
        <end position="412"/>
    </location>
</feature>
<dbReference type="PANTHER" id="PTHR45832:SF22">
    <property type="entry name" value="SERINE_THREONINE-PROTEIN KINASE SAMKA-RELATED"/>
    <property type="match status" value="1"/>
</dbReference>
<dbReference type="GO" id="GO:0106310">
    <property type="term" value="F:protein serine kinase activity"/>
    <property type="evidence" value="ECO:0007669"/>
    <property type="project" value="RHEA"/>
</dbReference>
<dbReference type="AlphaFoldDB" id="A0A5M8PR88"/>
<dbReference type="SUPFAM" id="SSF56112">
    <property type="entry name" value="Protein kinase-like (PK-like)"/>
    <property type="match status" value="1"/>
</dbReference>
<evidence type="ECO:0000256" key="4">
    <source>
        <dbReference type="ARBA" id="ARBA00022527"/>
    </source>
</evidence>
<dbReference type="InterPro" id="IPR036936">
    <property type="entry name" value="CRIB_dom_sf"/>
</dbReference>
<keyword evidence="4" id="KW-0723">Serine/threonine-protein kinase</keyword>
<protein>
    <recommendedName>
        <fullName evidence="2">non-specific serine/threonine protein kinase</fullName>
        <ecNumber evidence="2">2.7.11.1</ecNumber>
    </recommendedName>
</protein>
<feature type="domain" description="CRIB" evidence="15">
    <location>
        <begin position="201"/>
        <end position="214"/>
    </location>
</feature>
<dbReference type="InterPro" id="IPR000095">
    <property type="entry name" value="CRIB_dom"/>
</dbReference>
<feature type="compositionally biased region" description="Polar residues" evidence="12">
    <location>
        <begin position="33"/>
        <end position="51"/>
    </location>
</feature>
<dbReference type="EMBL" id="VXIT01000006">
    <property type="protein sequence ID" value="KAA6412049.1"/>
    <property type="molecule type" value="Genomic_DNA"/>
</dbReference>
<dbReference type="InterPro" id="IPR011993">
    <property type="entry name" value="PH-like_dom_sf"/>
</dbReference>
<keyword evidence="3" id="KW-0589">Pheromone response</keyword>
<evidence type="ECO:0000256" key="8">
    <source>
        <dbReference type="ARBA" id="ARBA00022840"/>
    </source>
</evidence>
<evidence type="ECO:0000259" key="14">
    <source>
        <dbReference type="PROSITE" id="PS50011"/>
    </source>
</evidence>
<dbReference type="FunFam" id="3.90.810.10:FF:000005">
    <property type="entry name" value="Non-specific serine/threonine protein kinase"/>
    <property type="match status" value="1"/>
</dbReference>
<dbReference type="PROSITE" id="PS00107">
    <property type="entry name" value="PROTEIN_KINASE_ATP"/>
    <property type="match status" value="1"/>
</dbReference>
<evidence type="ECO:0000256" key="12">
    <source>
        <dbReference type="SAM" id="MobiDB-lite"/>
    </source>
</evidence>
<feature type="domain" description="PH" evidence="13">
    <location>
        <begin position="86"/>
        <end position="196"/>
    </location>
</feature>
<organism evidence="16 17">
    <name type="scientific">Lasallia pustulata</name>
    <dbReference type="NCBI Taxonomy" id="136370"/>
    <lineage>
        <taxon>Eukaryota</taxon>
        <taxon>Fungi</taxon>
        <taxon>Dikarya</taxon>
        <taxon>Ascomycota</taxon>
        <taxon>Pezizomycotina</taxon>
        <taxon>Lecanoromycetes</taxon>
        <taxon>OSLEUM clade</taxon>
        <taxon>Umbilicariomycetidae</taxon>
        <taxon>Umbilicariales</taxon>
        <taxon>Umbilicariaceae</taxon>
        <taxon>Lasallia</taxon>
    </lineage>
</organism>
<comment type="catalytic activity">
    <reaction evidence="9">
        <text>L-threonyl-[protein] + ATP = O-phospho-L-threonyl-[protein] + ADP + H(+)</text>
        <dbReference type="Rhea" id="RHEA:46608"/>
        <dbReference type="Rhea" id="RHEA-COMP:11060"/>
        <dbReference type="Rhea" id="RHEA-COMP:11605"/>
        <dbReference type="ChEBI" id="CHEBI:15378"/>
        <dbReference type="ChEBI" id="CHEBI:30013"/>
        <dbReference type="ChEBI" id="CHEBI:30616"/>
        <dbReference type="ChEBI" id="CHEBI:61977"/>
        <dbReference type="ChEBI" id="CHEBI:456216"/>
        <dbReference type="EC" id="2.7.11.1"/>
    </reaction>
</comment>
<dbReference type="PROSITE" id="PS00108">
    <property type="entry name" value="PROTEIN_KINASE_ST"/>
    <property type="match status" value="1"/>
</dbReference>
<reference evidence="16 17" key="1">
    <citation type="submission" date="2019-09" db="EMBL/GenBank/DDBJ databases">
        <title>The hologenome of the rock-dwelling lichen Lasallia pustulata.</title>
        <authorList>
            <person name="Greshake Tzovaras B."/>
            <person name="Segers F."/>
            <person name="Bicker A."/>
            <person name="Dal Grande F."/>
            <person name="Otte J."/>
            <person name="Hankeln T."/>
            <person name="Schmitt I."/>
            <person name="Ebersberger I."/>
        </authorList>
    </citation>
    <scope>NUCLEOTIDE SEQUENCE [LARGE SCALE GENOMIC DNA]</scope>
    <source>
        <strain evidence="16">A1-1</strain>
    </source>
</reference>
<keyword evidence="7 16" id="KW-0418">Kinase</keyword>
<dbReference type="FunFam" id="3.30.200.20:FF:000535">
    <property type="entry name" value="Non-specific serine/threonine protein kinase"/>
    <property type="match status" value="1"/>
</dbReference>
<evidence type="ECO:0000256" key="5">
    <source>
        <dbReference type="ARBA" id="ARBA00022679"/>
    </source>
</evidence>
<evidence type="ECO:0000313" key="16">
    <source>
        <dbReference type="EMBL" id="KAA6412049.1"/>
    </source>
</evidence>
<dbReference type="InterPro" id="IPR001849">
    <property type="entry name" value="PH_domain"/>
</dbReference>
<keyword evidence="6 11" id="KW-0547">Nucleotide-binding</keyword>
<dbReference type="InterPro" id="IPR051931">
    <property type="entry name" value="PAK3-like"/>
</dbReference>
<evidence type="ECO:0000259" key="13">
    <source>
        <dbReference type="PROSITE" id="PS50003"/>
    </source>
</evidence>
<dbReference type="InterPro" id="IPR008271">
    <property type="entry name" value="Ser/Thr_kinase_AS"/>
</dbReference>
<feature type="compositionally biased region" description="Basic and acidic residues" evidence="12">
    <location>
        <begin position="349"/>
        <end position="359"/>
    </location>
</feature>
<dbReference type="SUPFAM" id="SSF50729">
    <property type="entry name" value="PH domain-like"/>
    <property type="match status" value="1"/>
</dbReference>
<dbReference type="SMART" id="SM00285">
    <property type="entry name" value="PBD"/>
    <property type="match status" value="1"/>
</dbReference>
<dbReference type="InterPro" id="IPR011009">
    <property type="entry name" value="Kinase-like_dom_sf"/>
</dbReference>
<evidence type="ECO:0000256" key="1">
    <source>
        <dbReference type="ARBA" id="ARBA00008874"/>
    </source>
</evidence>
<evidence type="ECO:0000256" key="9">
    <source>
        <dbReference type="ARBA" id="ARBA00047899"/>
    </source>
</evidence>
<feature type="compositionally biased region" description="Polar residues" evidence="12">
    <location>
        <begin position="499"/>
        <end position="518"/>
    </location>
</feature>
<evidence type="ECO:0000256" key="11">
    <source>
        <dbReference type="PROSITE-ProRule" id="PRU10141"/>
    </source>
</evidence>
<comment type="caution">
    <text evidence="16">The sequence shown here is derived from an EMBL/GenBank/DDBJ whole genome shotgun (WGS) entry which is preliminary data.</text>
</comment>
<feature type="region of interest" description="Disordered" evidence="12">
    <location>
        <begin position="323"/>
        <end position="610"/>
    </location>
</feature>
<gene>
    <name evidence="16" type="ORF">FRX48_04199</name>
</gene>
<feature type="compositionally biased region" description="Polar residues" evidence="12">
    <location>
        <begin position="474"/>
        <end position="490"/>
    </location>
</feature>
<comment type="catalytic activity">
    <reaction evidence="10">
        <text>L-seryl-[protein] + ATP = O-phospho-L-seryl-[protein] + ADP + H(+)</text>
        <dbReference type="Rhea" id="RHEA:17989"/>
        <dbReference type="Rhea" id="RHEA-COMP:9863"/>
        <dbReference type="Rhea" id="RHEA-COMP:11604"/>
        <dbReference type="ChEBI" id="CHEBI:15378"/>
        <dbReference type="ChEBI" id="CHEBI:29999"/>
        <dbReference type="ChEBI" id="CHEBI:30616"/>
        <dbReference type="ChEBI" id="CHEBI:83421"/>
        <dbReference type="ChEBI" id="CHEBI:456216"/>
        <dbReference type="EC" id="2.7.11.1"/>
    </reaction>
</comment>
<evidence type="ECO:0000256" key="2">
    <source>
        <dbReference type="ARBA" id="ARBA00012513"/>
    </source>
</evidence>
<evidence type="ECO:0000313" key="17">
    <source>
        <dbReference type="Proteomes" id="UP000324767"/>
    </source>
</evidence>
<dbReference type="GO" id="GO:0005524">
    <property type="term" value="F:ATP binding"/>
    <property type="evidence" value="ECO:0007669"/>
    <property type="project" value="UniProtKB-UniRule"/>
</dbReference>
<sequence length="953" mass="105634">MAASQSSHIYGPGKFMNPGPAPRPPTDRPRLNLTPSTTNIHGNTSQTNLPSLSYRPQMMEVPSGTPQVSPALSREPPVEPGSRGLAILKQGHVKCKEEGFGGFRWKNKYCVLRECRLDFKKSEQGKTTLSIKLKDVTAVCRSETIPMAFEIVRVANPKDAVEGVSTRDLPQKSMICQVKGDDDIYDWVDNIYSRCPGIGGISAPSQFSHRVHVGFDPTNGSFVGLPIEWEKLLTASAITKEDYQKNPQAVIEVLGFYSDISKRAEQPESYHSLTPTPPVHTDQNMQLGHGGGGTSIAGPREVTLSGMHRAGSYQRCQNLWEVPQSTSSPARSLNNTPLQGQHNVSAPGRRLEQEKDETPRQIQDLNQSKLAMDDEMRRKLEEEARRVQQMREQRERDRAKDLEEQQRRKDQDTYNASLPKTRTPTAKQEIGGSFSNVSPSDPGSAGRFTPTRTAPPAPGVERSRQQPPRSLRQVTQQRQAPQPPNTQNAIPQPAPRAPFTQNTSSSRDTSPVNGQGSLRTPPRVEQQYQRQPSPSSRQLPASHERNPNPNFKERMQGPNERFQSPQTRAPTGGQINGTSSAPTRLPVPSHPKPLNIMSKQPTGVPTMPNRAASEGIKQAEVALTQKVLADARHKEVRMSSMTEGEVMEKLKQVVSKDNPLDSYSKQKKIGQGASGSVYVARVRENATSSVAKHVYRSQGPKGQVAIKQMDLRNQPRKELIVNEIIVMKESHHPNIVNFLDSFLQEGNNELWVVMEFMEGGALTDVIDNNPVITEDQIATICHETCKGLAHLHSQDIIHRDIKSDNVLLDGRGNVKITDFGFCAKLTETKSKRATMVGTPYWMAPEVVKQKEYGSKVDIWSLGIMAIEMIESEPPYLNEEPLKALYLIATNGTPRLRNPEKLGIALKSFLSVCLCVDVKSRASSGELLSHDFLRSGCSLPSLADLLRFRKQSGH</sequence>
<dbReference type="SMART" id="SM00220">
    <property type="entry name" value="S_TKc"/>
    <property type="match status" value="1"/>
</dbReference>
<keyword evidence="8 11" id="KW-0067">ATP-binding</keyword>
<dbReference type="PANTHER" id="PTHR45832">
    <property type="entry name" value="SERINE/THREONINE-PROTEIN KINASE SAMKA-RELATED-RELATED"/>
    <property type="match status" value="1"/>
</dbReference>
<feature type="compositionally biased region" description="Polar residues" evidence="12">
    <location>
        <begin position="413"/>
        <end position="426"/>
    </location>
</feature>
<feature type="compositionally biased region" description="Polar residues" evidence="12">
    <location>
        <begin position="323"/>
        <end position="344"/>
    </location>
</feature>
<dbReference type="GO" id="GO:0004674">
    <property type="term" value="F:protein serine/threonine kinase activity"/>
    <property type="evidence" value="ECO:0007669"/>
    <property type="project" value="UniProtKB-KW"/>
</dbReference>
<feature type="region of interest" description="Disordered" evidence="12">
    <location>
        <begin position="1"/>
        <end position="80"/>
    </location>
</feature>
<dbReference type="GO" id="GO:0019236">
    <property type="term" value="P:response to pheromone"/>
    <property type="evidence" value="ECO:0007669"/>
    <property type="project" value="UniProtKB-KW"/>
</dbReference>
<feature type="compositionally biased region" description="Basic and acidic residues" evidence="12">
    <location>
        <begin position="542"/>
        <end position="555"/>
    </location>
</feature>
<dbReference type="PROSITE" id="PS50108">
    <property type="entry name" value="CRIB"/>
    <property type="match status" value="1"/>
</dbReference>
<dbReference type="CDD" id="cd06614">
    <property type="entry name" value="STKc_PAK"/>
    <property type="match status" value="1"/>
</dbReference>
<name>A0A5M8PR88_9LECA</name>
<dbReference type="Gene3D" id="2.30.29.30">
    <property type="entry name" value="Pleckstrin-homology domain (PH domain)/Phosphotyrosine-binding domain (PTB)"/>
    <property type="match status" value="1"/>
</dbReference>
<dbReference type="InterPro" id="IPR000719">
    <property type="entry name" value="Prot_kinase_dom"/>
</dbReference>
<accession>A0A5M8PR88</accession>
<comment type="similarity">
    <text evidence="1">Belongs to the protein kinase superfamily. STE Ser/Thr protein kinase family. STE20 subfamily.</text>
</comment>
<dbReference type="InterPro" id="IPR017441">
    <property type="entry name" value="Protein_kinase_ATP_BS"/>
</dbReference>
<dbReference type="SMART" id="SM00233">
    <property type="entry name" value="PH"/>
    <property type="match status" value="1"/>
</dbReference>
<dbReference type="CDD" id="cd01093">
    <property type="entry name" value="CRIB_PAK_like"/>
    <property type="match status" value="1"/>
</dbReference>
<dbReference type="FunFam" id="1.10.510.10:FF:000139">
    <property type="entry name" value="Non-specific serine/threonine protein kinase"/>
    <property type="match status" value="1"/>
</dbReference>
<dbReference type="Pfam" id="PF15413">
    <property type="entry name" value="PH_11"/>
    <property type="match status" value="1"/>
</dbReference>
<dbReference type="Pfam" id="PF00786">
    <property type="entry name" value="PBD"/>
    <property type="match status" value="1"/>
</dbReference>
<dbReference type="InterPro" id="IPR033923">
    <property type="entry name" value="PAK_BD"/>
</dbReference>